<organism evidence="5 6">
    <name type="scientific">Cyphellophora attinorum</name>
    <dbReference type="NCBI Taxonomy" id="1664694"/>
    <lineage>
        <taxon>Eukaryota</taxon>
        <taxon>Fungi</taxon>
        <taxon>Dikarya</taxon>
        <taxon>Ascomycota</taxon>
        <taxon>Pezizomycotina</taxon>
        <taxon>Eurotiomycetes</taxon>
        <taxon>Chaetothyriomycetidae</taxon>
        <taxon>Chaetothyriales</taxon>
        <taxon>Cyphellophoraceae</taxon>
        <taxon>Cyphellophora</taxon>
    </lineage>
</organism>
<evidence type="ECO:0000313" key="6">
    <source>
        <dbReference type="Proteomes" id="UP000038010"/>
    </source>
</evidence>
<dbReference type="PANTHER" id="PTHR40463:SF1">
    <property type="entry name" value="PH-RESPONSE REGULATOR PROTEIN PALC"/>
    <property type="match status" value="1"/>
</dbReference>
<dbReference type="GO" id="GO:0005886">
    <property type="term" value="C:plasma membrane"/>
    <property type="evidence" value="ECO:0007669"/>
    <property type="project" value="TreeGrafter"/>
</dbReference>
<sequence>MPFPFVLPTTSQLSYQSHLTSSTHPSLPSASTAQRALVRSALKSHRRLSPSEKASNLQSLVTALSDYIRYLDSLDIGLGGKPVASEDIDLALVQEIDVEWRPTLTASALPGRESERVKGRGLDFELYFVYHTLALAYSLQARQSLLGLYAAATPSPDQRLSIIRNASQNLTRAHSLHAYLRNRSNLSSDGPPSFPAGAVDVSQSMQSALQNLLQAEINLLSVLKDDPYPAQVLQARNKDDREWMIKAPKTPKARAAILQRLCIGAAEKAAAALVAMKSNSKRGSVELVEYCTNIRSTARAKGCRFAAIEADVSGQTGKAIAWLHAGANELGVEIDSTGKQSRFSKLKNTYAEKREDSKIAKGHASWGADGGQSEERRVLDFLHAKYTRENDTINVQIVPEWRPLLALMPSAMNFPIDEKWKVETLAEDELARMRAVPNNEEPSPADSSDEDGEGKARQPAGAFPGTNEDYGRSSYY</sequence>
<evidence type="ECO:0000256" key="2">
    <source>
        <dbReference type="ARBA" id="ARBA00022193"/>
    </source>
</evidence>
<dbReference type="GO" id="GO:0071467">
    <property type="term" value="P:cellular response to pH"/>
    <property type="evidence" value="ECO:0007669"/>
    <property type="project" value="InterPro"/>
</dbReference>
<feature type="domain" description="BRO1" evidence="4">
    <location>
        <begin position="1"/>
        <end position="476"/>
    </location>
</feature>
<dbReference type="Gene3D" id="1.25.40.280">
    <property type="entry name" value="alix/aip1 like domains"/>
    <property type="match status" value="1"/>
</dbReference>
<gene>
    <name evidence="5" type="ORF">AB675_7151</name>
</gene>
<comment type="caution">
    <text evidence="5">The sequence shown here is derived from an EMBL/GenBank/DDBJ whole genome shotgun (WGS) entry which is preliminary data.</text>
</comment>
<evidence type="ECO:0000256" key="3">
    <source>
        <dbReference type="SAM" id="MobiDB-lite"/>
    </source>
</evidence>
<name>A0A0N1P0Q1_9EURO</name>
<comment type="similarity">
    <text evidence="1">Belongs to the palC family.</text>
</comment>
<dbReference type="InterPro" id="IPR037505">
    <property type="entry name" value="pH-resp_palC"/>
</dbReference>
<dbReference type="VEuPathDB" id="FungiDB:AB675_7151"/>
<evidence type="ECO:0000256" key="1">
    <source>
        <dbReference type="ARBA" id="ARBA00010997"/>
    </source>
</evidence>
<dbReference type="STRING" id="1664694.A0A0N1P0Q1"/>
<feature type="region of interest" description="Disordered" evidence="3">
    <location>
        <begin position="433"/>
        <end position="476"/>
    </location>
</feature>
<evidence type="ECO:0000313" key="5">
    <source>
        <dbReference type="EMBL" id="KPI43657.1"/>
    </source>
</evidence>
<dbReference type="InterPro" id="IPR004328">
    <property type="entry name" value="BRO1_dom"/>
</dbReference>
<dbReference type="GeneID" id="28739378"/>
<dbReference type="RefSeq" id="XP_018003620.1">
    <property type="nucleotide sequence ID" value="XM_018147498.1"/>
</dbReference>
<keyword evidence="6" id="KW-1185">Reference proteome</keyword>
<protein>
    <recommendedName>
        <fullName evidence="2">pH-response regulator protein palC</fullName>
    </recommendedName>
</protein>
<dbReference type="AlphaFoldDB" id="A0A0N1P0Q1"/>
<dbReference type="SMART" id="SM01041">
    <property type="entry name" value="BRO1"/>
    <property type="match status" value="1"/>
</dbReference>
<dbReference type="PANTHER" id="PTHR40463">
    <property type="entry name" value="PH-RESPONSE REGULATOR PROTEIN PALC"/>
    <property type="match status" value="1"/>
</dbReference>
<reference evidence="5 6" key="1">
    <citation type="submission" date="2015-06" db="EMBL/GenBank/DDBJ databases">
        <title>Draft genome of the ant-associated black yeast Phialophora attae CBS 131958.</title>
        <authorList>
            <person name="Moreno L.F."/>
            <person name="Stielow B.J."/>
            <person name="de Hoog S."/>
            <person name="Vicente V.A."/>
            <person name="Weiss V.A."/>
            <person name="de Vries M."/>
            <person name="Cruz L.M."/>
            <person name="Souza E.M."/>
        </authorList>
    </citation>
    <scope>NUCLEOTIDE SEQUENCE [LARGE SCALE GENOMIC DNA]</scope>
    <source>
        <strain evidence="5 6">CBS 131958</strain>
    </source>
</reference>
<evidence type="ECO:0000259" key="4">
    <source>
        <dbReference type="PROSITE" id="PS51180"/>
    </source>
</evidence>
<dbReference type="Proteomes" id="UP000038010">
    <property type="component" value="Unassembled WGS sequence"/>
</dbReference>
<accession>A0A0N1P0Q1</accession>
<dbReference type="OrthoDB" id="10266451at2759"/>
<dbReference type="EMBL" id="LFJN01000005">
    <property type="protein sequence ID" value="KPI43657.1"/>
    <property type="molecule type" value="Genomic_DNA"/>
</dbReference>
<proteinExistence type="inferred from homology"/>
<dbReference type="PROSITE" id="PS51180">
    <property type="entry name" value="BRO1"/>
    <property type="match status" value="1"/>
</dbReference>
<dbReference type="InterPro" id="IPR038499">
    <property type="entry name" value="BRO1_sf"/>
</dbReference>